<proteinExistence type="predicted"/>
<feature type="transmembrane region" description="Helical" evidence="1">
    <location>
        <begin position="53"/>
        <end position="75"/>
    </location>
</feature>
<feature type="transmembrane region" description="Helical" evidence="1">
    <location>
        <begin position="121"/>
        <end position="140"/>
    </location>
</feature>
<evidence type="ECO:0000313" key="3">
    <source>
        <dbReference type="Proteomes" id="UP000053820"/>
    </source>
</evidence>
<dbReference type="EMBL" id="KN839876">
    <property type="protein sequence ID" value="KIJ60146.1"/>
    <property type="molecule type" value="Genomic_DNA"/>
</dbReference>
<feature type="transmembrane region" description="Helical" evidence="1">
    <location>
        <begin position="197"/>
        <end position="214"/>
    </location>
</feature>
<dbReference type="OrthoDB" id="2742220at2759"/>
<evidence type="ECO:0000256" key="1">
    <source>
        <dbReference type="SAM" id="Phobius"/>
    </source>
</evidence>
<keyword evidence="1" id="KW-0812">Transmembrane</keyword>
<sequence>MVDWRDPEVESRISDILVNLTLFLVGLYGWEYVQSFQVEYALLRRRLSFRWPLIPYVAGRLCFLTTVIMLAIITSPTPGKMDCTGELFTLPLTLTGNAAIGCASTNLMIRTWLIWRDSRPVLGLLSLVAVGHWTILALGLTDVDAFMSNGSCDVVYANHTKTASLFIYTMFYDMLVFLLTIVGLSRKPSASALWKRLYRQGVVYFAITFLANIVPMV</sequence>
<evidence type="ECO:0000313" key="2">
    <source>
        <dbReference type="EMBL" id="KIJ60146.1"/>
    </source>
</evidence>
<name>A0A0C9W9W9_9AGAM</name>
<keyword evidence="1" id="KW-1133">Transmembrane helix</keyword>
<feature type="transmembrane region" description="Helical" evidence="1">
    <location>
        <begin position="16"/>
        <end position="33"/>
    </location>
</feature>
<dbReference type="AlphaFoldDB" id="A0A0C9W9W9"/>
<protein>
    <submittedName>
        <fullName evidence="2">Uncharacterized protein</fullName>
    </submittedName>
</protein>
<keyword evidence="1" id="KW-0472">Membrane</keyword>
<reference evidence="2 3" key="1">
    <citation type="submission" date="2014-04" db="EMBL/GenBank/DDBJ databases">
        <title>Evolutionary Origins and Diversification of the Mycorrhizal Mutualists.</title>
        <authorList>
            <consortium name="DOE Joint Genome Institute"/>
            <consortium name="Mycorrhizal Genomics Consortium"/>
            <person name="Kohler A."/>
            <person name="Kuo A."/>
            <person name="Nagy L.G."/>
            <person name="Floudas D."/>
            <person name="Copeland A."/>
            <person name="Barry K.W."/>
            <person name="Cichocki N."/>
            <person name="Veneault-Fourrey C."/>
            <person name="LaButti K."/>
            <person name="Lindquist E.A."/>
            <person name="Lipzen A."/>
            <person name="Lundell T."/>
            <person name="Morin E."/>
            <person name="Murat C."/>
            <person name="Riley R."/>
            <person name="Ohm R."/>
            <person name="Sun H."/>
            <person name="Tunlid A."/>
            <person name="Henrissat B."/>
            <person name="Grigoriev I.V."/>
            <person name="Hibbett D.S."/>
            <person name="Martin F."/>
        </authorList>
    </citation>
    <scope>NUCLEOTIDE SEQUENCE [LARGE SCALE GENOMIC DNA]</scope>
    <source>
        <strain evidence="2 3">MD-312</strain>
    </source>
</reference>
<feature type="transmembrane region" description="Helical" evidence="1">
    <location>
        <begin position="165"/>
        <end position="185"/>
    </location>
</feature>
<organism evidence="2 3">
    <name type="scientific">Hydnomerulius pinastri MD-312</name>
    <dbReference type="NCBI Taxonomy" id="994086"/>
    <lineage>
        <taxon>Eukaryota</taxon>
        <taxon>Fungi</taxon>
        <taxon>Dikarya</taxon>
        <taxon>Basidiomycota</taxon>
        <taxon>Agaricomycotina</taxon>
        <taxon>Agaricomycetes</taxon>
        <taxon>Agaricomycetidae</taxon>
        <taxon>Boletales</taxon>
        <taxon>Boletales incertae sedis</taxon>
        <taxon>Leucogyrophana</taxon>
    </lineage>
</organism>
<dbReference type="Proteomes" id="UP000053820">
    <property type="component" value="Unassembled WGS sequence"/>
</dbReference>
<gene>
    <name evidence="2" type="ORF">HYDPIDRAFT_99346</name>
</gene>
<feature type="transmembrane region" description="Helical" evidence="1">
    <location>
        <begin position="87"/>
        <end position="109"/>
    </location>
</feature>
<accession>A0A0C9W9W9</accession>
<dbReference type="HOGENOM" id="CLU_059054_0_0_1"/>
<keyword evidence="3" id="KW-1185">Reference proteome</keyword>